<name>A0AA95KFQ0_9GAMM</name>
<dbReference type="InterPro" id="IPR008813">
    <property type="entry name" value="Plasmid_replication_RepL"/>
</dbReference>
<dbReference type="EMBL" id="CP123518">
    <property type="protein sequence ID" value="WGM04089.1"/>
    <property type="molecule type" value="Genomic_DNA"/>
</dbReference>
<organism evidence="2 3">
    <name type="scientific">Arsenophonus nasoniae</name>
    <name type="common">son-killer infecting Nasonia vitripennis</name>
    <dbReference type="NCBI Taxonomy" id="638"/>
    <lineage>
        <taxon>Bacteria</taxon>
        <taxon>Pseudomonadati</taxon>
        <taxon>Pseudomonadota</taxon>
        <taxon>Gammaproteobacteria</taxon>
        <taxon>Enterobacterales</taxon>
        <taxon>Morganellaceae</taxon>
        <taxon>Arsenophonus</taxon>
    </lineage>
</organism>
<protein>
    <submittedName>
        <fullName evidence="2">Replication/maintenance protein RepL</fullName>
    </submittedName>
</protein>
<evidence type="ECO:0000313" key="2">
    <source>
        <dbReference type="EMBL" id="WGM04089.1"/>
    </source>
</evidence>
<dbReference type="RefSeq" id="WP_280627368.1">
    <property type="nucleotide sequence ID" value="NZ_CP123518.1"/>
</dbReference>
<proteinExistence type="predicted"/>
<sequence>MLDSTKKKPTPTTRKKVKVVGKKKYLDPDTGEISEFQMIDIEERDANFHKIWLSSVIHSLDLIGNQKIRFAFWLMDQANKDNEITFTLRQMSEKSKVSLETVRLTVKSLIDSDFLKRKNMGVYQINPDTIFKGGKGNRLNVLFSYSNSEKIDR</sequence>
<dbReference type="AlphaFoldDB" id="A0AA95KFQ0"/>
<gene>
    <name evidence="2" type="ORF">QE210_21795</name>
</gene>
<evidence type="ECO:0000313" key="3">
    <source>
        <dbReference type="Proteomes" id="UP001177595"/>
    </source>
</evidence>
<dbReference type="Pfam" id="PF05732">
    <property type="entry name" value="RepL"/>
    <property type="match status" value="1"/>
</dbReference>
<dbReference type="GO" id="GO:0006260">
    <property type="term" value="P:DNA replication"/>
    <property type="evidence" value="ECO:0007669"/>
    <property type="project" value="InterPro"/>
</dbReference>
<feature type="domain" description="Plasmid replication protein RepL" evidence="1">
    <location>
        <begin position="12"/>
        <end position="150"/>
    </location>
</feature>
<dbReference type="Proteomes" id="UP001177595">
    <property type="component" value="Plasmid paPv14"/>
</dbReference>
<accession>A0AA95KFQ0</accession>
<reference evidence="2" key="1">
    <citation type="submission" date="2023-04" db="EMBL/GenBank/DDBJ databases">
        <title>Genome dynamics across the evolutionary transition to endosymbiosis.</title>
        <authorList>
            <person name="Siozios S."/>
            <person name="Nadal-Jimenez P."/>
            <person name="Azagi T."/>
            <person name="Sprong H."/>
            <person name="Frost C.L."/>
            <person name="Parratt S.R."/>
            <person name="Taylor G."/>
            <person name="Brettell L."/>
            <person name="Lew K.C."/>
            <person name="Croft L."/>
            <person name="King K.C."/>
            <person name="Brockhurst M.A."/>
            <person name="Hypsa V."/>
            <person name="Novakova E."/>
            <person name="Darby A.C."/>
            <person name="Hurst G.D.D."/>
        </authorList>
    </citation>
    <scope>NUCLEOTIDE SEQUENCE</scope>
    <source>
        <strain evidence="2">APv</strain>
        <plasmid evidence="2">paPv14</plasmid>
    </source>
</reference>
<keyword evidence="2" id="KW-0614">Plasmid</keyword>
<geneLocation type="plasmid" evidence="2 3">
    <name>paPv14</name>
</geneLocation>
<evidence type="ECO:0000259" key="1">
    <source>
        <dbReference type="Pfam" id="PF05732"/>
    </source>
</evidence>
<dbReference type="GO" id="GO:0006276">
    <property type="term" value="P:plasmid maintenance"/>
    <property type="evidence" value="ECO:0007669"/>
    <property type="project" value="InterPro"/>
</dbReference>